<dbReference type="EMBL" id="AP012279">
    <property type="protein sequence ID" value="BAL76778.1"/>
    <property type="molecule type" value="Genomic_DNA"/>
</dbReference>
<sequence length="191" mass="20362">MPSPLRDCIAALPFALIATISASPCIAAQADKPAEVTTRGQREAKDIAYGNWQKLCFKAGGAPMLCRTSISGKFPTGQMAVRIDLIEREGAAAARLQLFVPVGMYLQQPAKLTVDRGSPVRLPYSWCLTNACIAADVAPAAIVKQMESGKTLVLETVDSNLLALTTSVPLAEFASVHKGAPSRTLEQYVDE</sequence>
<dbReference type="Pfam" id="PF06776">
    <property type="entry name" value="IalB"/>
    <property type="match status" value="1"/>
</dbReference>
<proteinExistence type="predicted"/>
<feature type="chain" id="PRO_5042482826" description="Invasion associated locus B family protein" evidence="1">
    <location>
        <begin position="28"/>
        <end position="191"/>
    </location>
</feature>
<dbReference type="Proteomes" id="UP000007886">
    <property type="component" value="Chromosome"/>
</dbReference>
<dbReference type="KEGG" id="brs:S23_35790"/>
<keyword evidence="1" id="KW-0732">Signal</keyword>
<dbReference type="RefSeq" id="WP_015686068.1">
    <property type="nucleotide sequence ID" value="NC_017082.1"/>
</dbReference>
<evidence type="ECO:0000256" key="1">
    <source>
        <dbReference type="SAM" id="SignalP"/>
    </source>
</evidence>
<accession>A0AAI8QCM2</accession>
<organism evidence="2 3">
    <name type="scientific">Bradyrhizobium cosmicum</name>
    <dbReference type="NCBI Taxonomy" id="1404864"/>
    <lineage>
        <taxon>Bacteria</taxon>
        <taxon>Pseudomonadati</taxon>
        <taxon>Pseudomonadota</taxon>
        <taxon>Alphaproteobacteria</taxon>
        <taxon>Hyphomicrobiales</taxon>
        <taxon>Nitrobacteraceae</taxon>
        <taxon>Bradyrhizobium</taxon>
    </lineage>
</organism>
<reference evidence="2 3" key="1">
    <citation type="journal article" date="2012" name="Microbes Environ.">
        <title>Complete genome sequence of Bradyrhizobium sp. S23321: insights into symbiosis evolution in soil oligotrophs.</title>
        <authorList>
            <person name="Okubo T."/>
            <person name="Tsukui T."/>
            <person name="Maita H."/>
            <person name="Okamoto S."/>
            <person name="Oshima K."/>
            <person name="Fujisawa T."/>
            <person name="Saito A."/>
            <person name="Futamata H."/>
            <person name="Hattori R."/>
            <person name="Shimomura Y."/>
            <person name="Haruta S."/>
            <person name="Morimoto S."/>
            <person name="Wang Y."/>
            <person name="Sakai Y."/>
            <person name="Hattori M."/>
            <person name="Aizawa S."/>
            <person name="Nagashima K.V.P."/>
            <person name="Masuda S."/>
            <person name="Hattori T."/>
            <person name="Yamashita A."/>
            <person name="Bao Z."/>
            <person name="Hayatsu M."/>
            <person name="Kajiya-Kanegae H."/>
            <person name="Yoshinaga I."/>
            <person name="Sakamoto K."/>
            <person name="Toyota K."/>
            <person name="Nakao M."/>
            <person name="Kohara M."/>
            <person name="Anda M."/>
            <person name="Niwa R."/>
            <person name="Jung-Hwan P."/>
            <person name="Sameshima-Saito R."/>
            <person name="Tokuda S."/>
            <person name="Yamamoto S."/>
            <person name="Yamamoto S."/>
            <person name="Yokoyama T."/>
            <person name="Akutsu T."/>
            <person name="Nakamura Y."/>
            <person name="Nakahira-Yanaka Y."/>
            <person name="Takada Hoshino Y."/>
            <person name="Hirakawa H."/>
            <person name="Mitsui H."/>
            <person name="Terasawa K."/>
            <person name="Itakura M."/>
            <person name="Sato S."/>
            <person name="Ikeda-Ohtsubo W."/>
            <person name="Sakakura N."/>
            <person name="Kaminuma E."/>
            <person name="Minamisawa K."/>
        </authorList>
    </citation>
    <scope>NUCLEOTIDE SEQUENCE [LARGE SCALE GENOMIC DNA]</scope>
    <source>
        <strain evidence="2 3">S23321</strain>
    </source>
</reference>
<dbReference type="InterPro" id="IPR038696">
    <property type="entry name" value="IalB_sf"/>
</dbReference>
<name>A0AAI8QCM2_9BRAD</name>
<evidence type="ECO:0000313" key="3">
    <source>
        <dbReference type="Proteomes" id="UP000007886"/>
    </source>
</evidence>
<keyword evidence="3" id="KW-1185">Reference proteome</keyword>
<feature type="signal peptide" evidence="1">
    <location>
        <begin position="1"/>
        <end position="27"/>
    </location>
</feature>
<dbReference type="Gene3D" id="2.60.40.1880">
    <property type="entry name" value="Invasion associated locus B (IalB) protein"/>
    <property type="match status" value="1"/>
</dbReference>
<protein>
    <recommendedName>
        <fullName evidence="4">Invasion associated locus B family protein</fullName>
    </recommendedName>
</protein>
<dbReference type="InterPro" id="IPR010642">
    <property type="entry name" value="Invasion_prot_B"/>
</dbReference>
<evidence type="ECO:0000313" key="2">
    <source>
        <dbReference type="EMBL" id="BAL76778.1"/>
    </source>
</evidence>
<gene>
    <name evidence="2" type="ORF">S23_35790</name>
</gene>
<dbReference type="AlphaFoldDB" id="A0AAI8QCM2"/>
<evidence type="ECO:0008006" key="4">
    <source>
        <dbReference type="Google" id="ProtNLM"/>
    </source>
</evidence>